<evidence type="ECO:0000256" key="3">
    <source>
        <dbReference type="SAM" id="Phobius"/>
    </source>
</evidence>
<evidence type="ECO:0000313" key="4">
    <source>
        <dbReference type="EMBL" id="RJY08562.1"/>
    </source>
</evidence>
<keyword evidence="5" id="KW-1185">Reference proteome</keyword>
<evidence type="ECO:0000256" key="1">
    <source>
        <dbReference type="SAM" id="Coils"/>
    </source>
</evidence>
<gene>
    <name evidence="4" type="ORF">D6201_03570</name>
</gene>
<dbReference type="RefSeq" id="WP_120047570.1">
    <property type="nucleotide sequence ID" value="NZ_RAHX01000001.1"/>
</dbReference>
<keyword evidence="3" id="KW-0472">Membrane</keyword>
<name>A0A419RRY0_9SPHN</name>
<accession>A0A419RRY0</accession>
<sequence>MTRRRNFVPSQDEANEPIEPTFGRDDEHAEEGLEEETLVETFDEDEVFFEEEEPVRRRAAWFVPTLAVLAISAWSAFFLWVHHGDMLSGASAQQWSQWIATWSMPALLVIGLWLLAMRTSRREASRFNDVARMLSMESAQLETRLKVVNRELSLARDFIASQSRDLESLGRVAAERLSTNADRLHELIRDNGERVETLGTVSDNAVSNMEHLRDQLPVLSSAARDMSNQIGNAGNVAHSQIEAMVDGFDKLNQFGEAGERHVERIGQKVTATLSAFDAQVSALGESTQARFGKLLEVSERFRTELVDSEETALAAIQERADQLADALAARDAAQRESEDTALTAMRERLAVLTSEGEQLLADMGAGREEAVAAWETAVAALQSRMTDAIAEIARVDESSLHSARTRLAALSQEAAQVDDRIAGSLAAFDADMARRREDAIAAQDEEVAAFEQRLAGLDGRLIERRENYESLVAQLTERSEGLAHRVSAIDADIQRLAAQGTTTREELDDTAAVFSERLERSRALLDDSSSAIAGLTDDSVRLLEIIRSSADHSQGALSDAVGQAETRLQSFGEESRRLHDLIETASSHGQTLAEHLTVAQERGAASIGVLQSMEEHLLTVATESDRLAERTGRELREALDALSGANSEALQSLREDQREVLDEIAGRIAEQSRERVADAIRVNAAEAIAELEEAVAQTVERGRETTTALREELASVNDLAGSLEQRVAYARERAEEQVDSDFTKRMALITEALNSSSIDIAKAFDTEVSDTQWANYLRGDRGIFTRRAVRLLNRQEARSVIEVYGEDFEFRETVNRYIHDFEAMLREVLATRDGNAIAVTLLSSDMGKLYVALAQAIDRLRS</sequence>
<keyword evidence="3" id="KW-0812">Transmembrane</keyword>
<dbReference type="OrthoDB" id="9777715at2"/>
<feature type="compositionally biased region" description="Basic and acidic residues" evidence="2">
    <location>
        <begin position="22"/>
        <end position="31"/>
    </location>
</feature>
<organism evidence="4 5">
    <name type="scientific">Aurantiacibacter aquimixticola</name>
    <dbReference type="NCBI Taxonomy" id="1958945"/>
    <lineage>
        <taxon>Bacteria</taxon>
        <taxon>Pseudomonadati</taxon>
        <taxon>Pseudomonadota</taxon>
        <taxon>Alphaproteobacteria</taxon>
        <taxon>Sphingomonadales</taxon>
        <taxon>Erythrobacteraceae</taxon>
        <taxon>Aurantiacibacter</taxon>
    </lineage>
</organism>
<keyword evidence="3" id="KW-1133">Transmembrane helix</keyword>
<feature type="region of interest" description="Disordered" evidence="2">
    <location>
        <begin position="1"/>
        <end position="34"/>
    </location>
</feature>
<feature type="transmembrane region" description="Helical" evidence="3">
    <location>
        <begin position="59"/>
        <end position="83"/>
    </location>
</feature>
<comment type="caution">
    <text evidence="4">The sequence shown here is derived from an EMBL/GenBank/DDBJ whole genome shotgun (WGS) entry which is preliminary data.</text>
</comment>
<reference evidence="4 5" key="1">
    <citation type="journal article" date="2017" name="Int. J. Syst. Evol. Microbiol.">
        <title>Erythrobacter aquimixticola sp. nov., isolated from the junction between the ocean and a freshwater spring.</title>
        <authorList>
            <person name="Park S."/>
            <person name="Jung Y.T."/>
            <person name="Choi S.J."/>
            <person name="Yoon J.H."/>
        </authorList>
    </citation>
    <scope>NUCLEOTIDE SEQUENCE [LARGE SCALE GENOMIC DNA]</scope>
    <source>
        <strain evidence="4 5">JSSK-14</strain>
    </source>
</reference>
<keyword evidence="1" id="KW-0175">Coiled coil</keyword>
<proteinExistence type="predicted"/>
<feature type="coiled-coil region" evidence="1">
    <location>
        <begin position="306"/>
        <end position="336"/>
    </location>
</feature>
<dbReference type="Proteomes" id="UP000285232">
    <property type="component" value="Unassembled WGS sequence"/>
</dbReference>
<evidence type="ECO:0000256" key="2">
    <source>
        <dbReference type="SAM" id="MobiDB-lite"/>
    </source>
</evidence>
<protein>
    <submittedName>
        <fullName evidence="4">ATPase</fullName>
    </submittedName>
</protein>
<dbReference type="EMBL" id="RAHX01000001">
    <property type="protein sequence ID" value="RJY08562.1"/>
    <property type="molecule type" value="Genomic_DNA"/>
</dbReference>
<evidence type="ECO:0000313" key="5">
    <source>
        <dbReference type="Proteomes" id="UP000285232"/>
    </source>
</evidence>
<dbReference type="AlphaFoldDB" id="A0A419RRY0"/>
<feature type="transmembrane region" description="Helical" evidence="3">
    <location>
        <begin position="95"/>
        <end position="116"/>
    </location>
</feature>